<dbReference type="GO" id="GO:0008270">
    <property type="term" value="F:zinc ion binding"/>
    <property type="evidence" value="ECO:0007669"/>
    <property type="project" value="InterPro"/>
</dbReference>
<keyword evidence="8 9" id="KW-0482">Metalloprotease</keyword>
<dbReference type="GO" id="GO:0004177">
    <property type="term" value="F:aminopeptidase activity"/>
    <property type="evidence" value="ECO:0007669"/>
    <property type="project" value="UniProtKB-KW"/>
</dbReference>
<protein>
    <recommendedName>
        <fullName evidence="10">M18 family aminopeptidase</fullName>
        <ecNumber evidence="10">3.4.11.-</ecNumber>
    </recommendedName>
</protein>
<evidence type="ECO:0000256" key="6">
    <source>
        <dbReference type="ARBA" id="ARBA00022801"/>
    </source>
</evidence>
<evidence type="ECO:0000256" key="4">
    <source>
        <dbReference type="ARBA" id="ARBA00022670"/>
    </source>
</evidence>
<reference evidence="11 12" key="1">
    <citation type="submission" date="2019-03" db="EMBL/GenBank/DDBJ databases">
        <title>Genomic Encyclopedia of Type Strains, Phase IV (KMG-IV): sequencing the most valuable type-strain genomes for metagenomic binning, comparative biology and taxonomic classification.</title>
        <authorList>
            <person name="Goeker M."/>
        </authorList>
    </citation>
    <scope>NUCLEOTIDE SEQUENCE [LARGE SCALE GENOMIC DNA]</scope>
    <source>
        <strain evidence="11 12">DSM 29481</strain>
    </source>
</reference>
<dbReference type="SUPFAM" id="SSF53187">
    <property type="entry name" value="Zn-dependent exopeptidases"/>
    <property type="match status" value="1"/>
</dbReference>
<keyword evidence="7 9" id="KW-0862">Zinc</keyword>
<evidence type="ECO:0000256" key="2">
    <source>
        <dbReference type="ARBA" id="ARBA00008290"/>
    </source>
</evidence>
<dbReference type="CDD" id="cd05658">
    <property type="entry name" value="M18_DAP"/>
    <property type="match status" value="1"/>
</dbReference>
<comment type="similarity">
    <text evidence="2 9">Belongs to the peptidase M18 family.</text>
</comment>
<name>A0A4R3TME2_9FIRM</name>
<dbReference type="Gene3D" id="2.30.250.10">
    <property type="entry name" value="Aminopeptidase i, Domain 2"/>
    <property type="match status" value="1"/>
</dbReference>
<evidence type="ECO:0000256" key="3">
    <source>
        <dbReference type="ARBA" id="ARBA00022438"/>
    </source>
</evidence>
<comment type="cofactor">
    <cofactor evidence="1 10">
        <name>Zn(2+)</name>
        <dbReference type="ChEBI" id="CHEBI:29105"/>
    </cofactor>
</comment>
<dbReference type="NCBIfam" id="NF002759">
    <property type="entry name" value="PRK02813.1"/>
    <property type="match status" value="1"/>
</dbReference>
<dbReference type="RefSeq" id="WP_008690341.1">
    <property type="nucleotide sequence ID" value="NZ_AP024510.1"/>
</dbReference>
<dbReference type="GeneID" id="73796985"/>
<organism evidence="11 12">
    <name type="scientific">Longicatena caecimuris</name>
    <dbReference type="NCBI Taxonomy" id="1796635"/>
    <lineage>
        <taxon>Bacteria</taxon>
        <taxon>Bacillati</taxon>
        <taxon>Bacillota</taxon>
        <taxon>Erysipelotrichia</taxon>
        <taxon>Erysipelotrichales</taxon>
        <taxon>Erysipelotrichaceae</taxon>
        <taxon>Longicatena</taxon>
    </lineage>
</organism>
<dbReference type="Pfam" id="PF02127">
    <property type="entry name" value="Peptidase_M18"/>
    <property type="match status" value="1"/>
</dbReference>
<comment type="caution">
    <text evidence="11">The sequence shown here is derived from an EMBL/GenBank/DDBJ whole genome shotgun (WGS) entry which is preliminary data.</text>
</comment>
<evidence type="ECO:0000313" key="12">
    <source>
        <dbReference type="Proteomes" id="UP000295773"/>
    </source>
</evidence>
<dbReference type="SUPFAM" id="SSF101821">
    <property type="entry name" value="Aminopeptidase/glucanase lid domain"/>
    <property type="match status" value="1"/>
</dbReference>
<evidence type="ECO:0000256" key="9">
    <source>
        <dbReference type="RuleBase" id="RU004386"/>
    </source>
</evidence>
<gene>
    <name evidence="11" type="ORF">EDD61_104134</name>
</gene>
<evidence type="ECO:0000256" key="7">
    <source>
        <dbReference type="ARBA" id="ARBA00022833"/>
    </source>
</evidence>
<dbReference type="PRINTS" id="PR00932">
    <property type="entry name" value="AMINO1PTASE"/>
</dbReference>
<dbReference type="GO" id="GO:0006508">
    <property type="term" value="P:proteolysis"/>
    <property type="evidence" value="ECO:0007669"/>
    <property type="project" value="UniProtKB-KW"/>
</dbReference>
<sequence length="441" mass="48745">MYKETAKQVLDFIQKSPSCFHAVAEMAAMLKNAGYEELRECESWELKRGGKYFTTRNGSSLIAFAIGNDLDDYHFQVTSSHSDSPTFKVKEVAELKGKGGYVQLNTEGYGGMLCATWMDRPLSIAGRVLVKEGNTFVSKLLSFDKDLVLIPNVAIHMNRDVNNGMKYNNQVDLLPLFSAGECAENDYYELIADALGTTRENIFGCDLYLYNRMAPSIWGAKEEFISSPKLDDLQCAITSLKALLESKGNTHAVNVFACFDNEEVGSGTKQGACSTFLYDVLQRINDNMGFTKEDYYRAVAKSFMVSCDNAHAVHPNHPEKTDATNCTYMNKGIVVKFSANQKYTTDAISSAVFGGICEKAEVPVQYFANRSDAAGGSTLGNLSSQKVSMHTVDIGLPQLAMHSSYETAGIKDSYYMVKALTTFYNTNLHITDSESIEVQEN</sequence>
<dbReference type="InterPro" id="IPR001948">
    <property type="entry name" value="Peptidase_M18"/>
</dbReference>
<dbReference type="EMBL" id="SMBP01000004">
    <property type="protein sequence ID" value="TCU62494.1"/>
    <property type="molecule type" value="Genomic_DNA"/>
</dbReference>
<keyword evidence="6 9" id="KW-0378">Hydrolase</keyword>
<keyword evidence="4 9" id="KW-0645">Protease</keyword>
<dbReference type="PANTHER" id="PTHR28570:SF3">
    <property type="entry name" value="ASPARTYL AMINOPEPTIDASE"/>
    <property type="match status" value="1"/>
</dbReference>
<dbReference type="PANTHER" id="PTHR28570">
    <property type="entry name" value="ASPARTYL AMINOPEPTIDASE"/>
    <property type="match status" value="1"/>
</dbReference>
<dbReference type="AlphaFoldDB" id="A0A4R3TME2"/>
<keyword evidence="12" id="KW-1185">Reference proteome</keyword>
<proteinExistence type="inferred from homology"/>
<dbReference type="GO" id="GO:0008237">
    <property type="term" value="F:metallopeptidase activity"/>
    <property type="evidence" value="ECO:0007669"/>
    <property type="project" value="UniProtKB-KW"/>
</dbReference>
<evidence type="ECO:0000313" key="11">
    <source>
        <dbReference type="EMBL" id="TCU62494.1"/>
    </source>
</evidence>
<evidence type="ECO:0000256" key="10">
    <source>
        <dbReference type="RuleBase" id="RU004387"/>
    </source>
</evidence>
<keyword evidence="5 9" id="KW-0479">Metal-binding</keyword>
<dbReference type="Gene3D" id="3.40.630.10">
    <property type="entry name" value="Zn peptidases"/>
    <property type="match status" value="1"/>
</dbReference>
<keyword evidence="3 9" id="KW-0031">Aminopeptidase</keyword>
<dbReference type="InterPro" id="IPR023358">
    <property type="entry name" value="Peptidase_M18_dom2"/>
</dbReference>
<evidence type="ECO:0000256" key="1">
    <source>
        <dbReference type="ARBA" id="ARBA00001947"/>
    </source>
</evidence>
<evidence type="ECO:0000256" key="8">
    <source>
        <dbReference type="ARBA" id="ARBA00023049"/>
    </source>
</evidence>
<evidence type="ECO:0000256" key="5">
    <source>
        <dbReference type="ARBA" id="ARBA00022723"/>
    </source>
</evidence>
<accession>A0A4R3TME2</accession>
<dbReference type="EC" id="3.4.11.-" evidence="10"/>
<dbReference type="Proteomes" id="UP000295773">
    <property type="component" value="Unassembled WGS sequence"/>
</dbReference>
<dbReference type="GO" id="GO:0005737">
    <property type="term" value="C:cytoplasm"/>
    <property type="evidence" value="ECO:0007669"/>
    <property type="project" value="UniProtKB-ARBA"/>
</dbReference>